<organism evidence="8 9">
    <name type="scientific">Caballeronia udeis</name>
    <dbReference type="NCBI Taxonomy" id="1232866"/>
    <lineage>
        <taxon>Bacteria</taxon>
        <taxon>Pseudomonadati</taxon>
        <taxon>Pseudomonadota</taxon>
        <taxon>Betaproteobacteria</taxon>
        <taxon>Burkholderiales</taxon>
        <taxon>Burkholderiaceae</taxon>
        <taxon>Caballeronia</taxon>
    </lineage>
</organism>
<feature type="binding site" evidence="6">
    <location>
        <position position="150"/>
    </location>
    <ligand>
        <name>FMN</name>
        <dbReference type="ChEBI" id="CHEBI:58210"/>
    </ligand>
</feature>
<dbReference type="NCBIfam" id="TIGR03860">
    <property type="entry name" value="FMN_nitrolo"/>
    <property type="match status" value="1"/>
</dbReference>
<feature type="binding site" evidence="6">
    <location>
        <position position="100"/>
    </location>
    <ligand>
        <name>FMN</name>
        <dbReference type="ChEBI" id="CHEBI:58210"/>
    </ligand>
</feature>
<evidence type="ECO:0000256" key="1">
    <source>
        <dbReference type="ARBA" id="ARBA00022630"/>
    </source>
</evidence>
<keyword evidence="1 6" id="KW-0285">Flavoprotein</keyword>
<dbReference type="InterPro" id="IPR036661">
    <property type="entry name" value="Luciferase-like_sf"/>
</dbReference>
<dbReference type="PIRSF" id="PIRSF000337">
    <property type="entry name" value="NTA_MOA"/>
    <property type="match status" value="1"/>
</dbReference>
<evidence type="ECO:0000256" key="6">
    <source>
        <dbReference type="PIRSR" id="PIRSR000337-1"/>
    </source>
</evidence>
<reference evidence="8 9" key="1">
    <citation type="submission" date="2016-01" db="EMBL/GenBank/DDBJ databases">
        <authorList>
            <person name="Oliw E.H."/>
        </authorList>
    </citation>
    <scope>NUCLEOTIDE SEQUENCE [LARGE SCALE GENOMIC DNA]</scope>
    <source>
        <strain evidence="8">LMG 27134</strain>
    </source>
</reference>
<dbReference type="Pfam" id="PF00296">
    <property type="entry name" value="Bac_luciferase"/>
    <property type="match status" value="1"/>
</dbReference>
<keyword evidence="4 8" id="KW-0503">Monooxygenase</keyword>
<dbReference type="GO" id="GO:0016705">
    <property type="term" value="F:oxidoreductase activity, acting on paired donors, with incorporation or reduction of molecular oxygen"/>
    <property type="evidence" value="ECO:0007669"/>
    <property type="project" value="InterPro"/>
</dbReference>
<proteinExistence type="inferred from homology"/>
<dbReference type="PANTHER" id="PTHR30011">
    <property type="entry name" value="ALKANESULFONATE MONOOXYGENASE-RELATED"/>
    <property type="match status" value="1"/>
</dbReference>
<feature type="domain" description="Luciferase-like" evidence="7">
    <location>
        <begin position="36"/>
        <end position="383"/>
    </location>
</feature>
<keyword evidence="3" id="KW-0560">Oxidoreductase</keyword>
<dbReference type="GO" id="GO:0004497">
    <property type="term" value="F:monooxygenase activity"/>
    <property type="evidence" value="ECO:0007669"/>
    <property type="project" value="UniProtKB-KW"/>
</dbReference>
<dbReference type="AlphaFoldDB" id="A0A158JXE0"/>
<evidence type="ECO:0000256" key="2">
    <source>
        <dbReference type="ARBA" id="ARBA00022643"/>
    </source>
</evidence>
<accession>A0A158JXE0</accession>
<comment type="similarity">
    <text evidence="5">Belongs to the NtaA/SnaA/DszA monooxygenase family.</text>
</comment>
<evidence type="ECO:0000313" key="8">
    <source>
        <dbReference type="EMBL" id="SAL73506.1"/>
    </source>
</evidence>
<dbReference type="InterPro" id="IPR016215">
    <property type="entry name" value="NTA_MOA"/>
</dbReference>
<gene>
    <name evidence="8" type="ORF">AWB69_09021</name>
</gene>
<dbReference type="EMBL" id="FCOK02000136">
    <property type="protein sequence ID" value="SAL73506.1"/>
    <property type="molecule type" value="Genomic_DNA"/>
</dbReference>
<feature type="binding site" evidence="6">
    <location>
        <position position="154"/>
    </location>
    <ligand>
        <name>FMN</name>
        <dbReference type="ChEBI" id="CHEBI:58210"/>
    </ligand>
</feature>
<dbReference type="Gene3D" id="3.20.20.30">
    <property type="entry name" value="Luciferase-like domain"/>
    <property type="match status" value="1"/>
</dbReference>
<dbReference type="InterPro" id="IPR051260">
    <property type="entry name" value="Diverse_substr_monoxygenases"/>
</dbReference>
<evidence type="ECO:0000259" key="7">
    <source>
        <dbReference type="Pfam" id="PF00296"/>
    </source>
</evidence>
<dbReference type="InterPro" id="IPR011251">
    <property type="entry name" value="Luciferase-like_dom"/>
</dbReference>
<dbReference type="Proteomes" id="UP000054683">
    <property type="component" value="Unassembled WGS sequence"/>
</dbReference>
<protein>
    <submittedName>
        <fullName evidence="8">Monooxygenase</fullName>
    </submittedName>
</protein>
<evidence type="ECO:0000256" key="3">
    <source>
        <dbReference type="ARBA" id="ARBA00023002"/>
    </source>
</evidence>
<dbReference type="PANTHER" id="PTHR30011:SF16">
    <property type="entry name" value="C2H2 FINGER DOMAIN TRANSCRIPTION FACTOR (EUROFUNG)-RELATED"/>
    <property type="match status" value="1"/>
</dbReference>
<evidence type="ECO:0000313" key="9">
    <source>
        <dbReference type="Proteomes" id="UP000054683"/>
    </source>
</evidence>
<feature type="binding site" evidence="6">
    <location>
        <position position="54"/>
    </location>
    <ligand>
        <name>FMN</name>
        <dbReference type="ChEBI" id="CHEBI:58210"/>
    </ligand>
</feature>
<keyword evidence="2 6" id="KW-0288">FMN</keyword>
<name>A0A158JXE0_9BURK</name>
<sequence length="429" mass="47197">MFHLGWFVAKGYAVHGWQEDWWGQEFKDWTSPSLYADLARALDRACFDFVMIEDGSLIPDAYQGRMDAYLRHALFAPKADPMPLVPILAQATKGLGIIATMTTSFYPPYLGARLAATLDHLSGGRVGINLVTAHNDRAAQNFGLDKIYEHDKRYEIAGEWVEVVDKLWASWEPQAIVADPEKGIFADGTKVHAIDHEGQYFKVRGPLNLPAGPQGRPVICQAGGSAAGKKFAAKHADTVIALVRTVEAARQYKADIGELLSEAGRPPGACKVLFCTMLSLGETQEDAEARKAKRKANLEANLEQRLAALSFFTQTDLSQVPLDEPVAPIKSNASRTMTDAYMARQTTLRDIAMDDEVQGINFVGTADKIAGEMAEAMEEIGGDGFLITEPLSRRSIAEITDGLVPALQKRNAVRSRYDRMTLRGHLQEF</sequence>
<feature type="binding site" evidence="6">
    <location>
        <position position="225"/>
    </location>
    <ligand>
        <name>FMN</name>
        <dbReference type="ChEBI" id="CHEBI:58210"/>
    </ligand>
</feature>
<dbReference type="SUPFAM" id="SSF51679">
    <property type="entry name" value="Bacterial luciferase-like"/>
    <property type="match status" value="1"/>
</dbReference>
<dbReference type="OrthoDB" id="8320141at2"/>
<evidence type="ECO:0000256" key="5">
    <source>
        <dbReference type="ARBA" id="ARBA00033748"/>
    </source>
</evidence>
<evidence type="ECO:0000256" key="4">
    <source>
        <dbReference type="ARBA" id="ARBA00023033"/>
    </source>
</evidence>